<dbReference type="STRING" id="927083.DB32_007624"/>
<name>A0A0F6W8Y5_9BACT</name>
<dbReference type="Proteomes" id="UP000034883">
    <property type="component" value="Chromosome"/>
</dbReference>
<accession>A0A0F6W8Y5</accession>
<organism evidence="1 2">
    <name type="scientific">Sandaracinus amylolyticus</name>
    <dbReference type="NCBI Taxonomy" id="927083"/>
    <lineage>
        <taxon>Bacteria</taxon>
        <taxon>Pseudomonadati</taxon>
        <taxon>Myxococcota</taxon>
        <taxon>Polyangia</taxon>
        <taxon>Polyangiales</taxon>
        <taxon>Sandaracinaceae</taxon>
        <taxon>Sandaracinus</taxon>
    </lineage>
</organism>
<dbReference type="AlphaFoldDB" id="A0A0F6W8Y5"/>
<gene>
    <name evidence="1" type="ORF">DB32_007624</name>
</gene>
<dbReference type="EMBL" id="CP011125">
    <property type="protein sequence ID" value="AKF10475.1"/>
    <property type="molecule type" value="Genomic_DNA"/>
</dbReference>
<reference evidence="1 2" key="1">
    <citation type="submission" date="2015-03" db="EMBL/GenBank/DDBJ databases">
        <title>Genome assembly of Sandaracinus amylolyticus DSM 53668.</title>
        <authorList>
            <person name="Sharma G."/>
            <person name="Subramanian S."/>
        </authorList>
    </citation>
    <scope>NUCLEOTIDE SEQUENCE [LARGE SCALE GENOMIC DNA]</scope>
    <source>
        <strain evidence="1 2">DSM 53668</strain>
    </source>
</reference>
<evidence type="ECO:0000313" key="1">
    <source>
        <dbReference type="EMBL" id="AKF10475.1"/>
    </source>
</evidence>
<sequence>MPAEGTMEPLVSSRSAVDNRLLEDAFPIIVSVAPMRYDDRTVDRMAELFEQHFQRGKRYAIISVTPAEAEAPDARQRKRIADWASSPRVRDMSRKLCVGSATLVKDALARGALTAILWVWKPANPHHVTTSVDDALDWCLAKLAEEKLAMPLGPDGTRSRALSLIRKNL</sequence>
<proteinExistence type="predicted"/>
<protein>
    <submittedName>
        <fullName evidence="1">Uncharacterized protein</fullName>
    </submittedName>
</protein>
<keyword evidence="2" id="KW-1185">Reference proteome</keyword>
<evidence type="ECO:0000313" key="2">
    <source>
        <dbReference type="Proteomes" id="UP000034883"/>
    </source>
</evidence>
<dbReference type="KEGG" id="samy:DB32_007624"/>